<dbReference type="NCBIfam" id="TIGR04141">
    <property type="entry name" value="TIGR04141 family sporadically distributed protein"/>
    <property type="match status" value="1"/>
</dbReference>
<dbReference type="Proteomes" id="UP000243297">
    <property type="component" value="Unassembled WGS sequence"/>
</dbReference>
<dbReference type="Pfam" id="PF19614">
    <property type="entry name" value="DUF6119"/>
    <property type="match status" value="1"/>
</dbReference>
<reference evidence="2" key="1">
    <citation type="submission" date="2017-02" db="EMBL/GenBank/DDBJ databases">
        <authorList>
            <person name="Varghese N."/>
            <person name="Submissions S."/>
        </authorList>
    </citation>
    <scope>NUCLEOTIDE SEQUENCE [LARGE SCALE GENOMIC DNA]</scope>
    <source>
        <strain evidence="2">ATCC 25662</strain>
    </source>
</reference>
<evidence type="ECO:0000313" key="2">
    <source>
        <dbReference type="Proteomes" id="UP000243297"/>
    </source>
</evidence>
<dbReference type="AlphaFoldDB" id="A0A1T4PXG7"/>
<gene>
    <name evidence="1" type="ORF">SAMN02745191_2239</name>
</gene>
<name>A0A1T4PXG7_9FIRM</name>
<dbReference type="OrthoDB" id="2973047at2"/>
<dbReference type="EMBL" id="FUWY01000007">
    <property type="protein sequence ID" value="SJZ96250.1"/>
    <property type="molecule type" value="Genomic_DNA"/>
</dbReference>
<protein>
    <submittedName>
        <fullName evidence="1">Sporadically distributed protein, TIGR04141 family</fullName>
    </submittedName>
</protein>
<accession>A0A1T4PXG7</accession>
<dbReference type="RefSeq" id="WP_078712630.1">
    <property type="nucleotide sequence ID" value="NZ_FUWY01000007.1"/>
</dbReference>
<proteinExistence type="predicted"/>
<organism evidence="1 2">
    <name type="scientific">Anaerorhabdus furcosa</name>
    <dbReference type="NCBI Taxonomy" id="118967"/>
    <lineage>
        <taxon>Bacteria</taxon>
        <taxon>Bacillati</taxon>
        <taxon>Bacillota</taxon>
        <taxon>Erysipelotrichia</taxon>
        <taxon>Erysipelotrichales</taxon>
        <taxon>Erysipelotrichaceae</taxon>
        <taxon>Anaerorhabdus</taxon>
    </lineage>
</organism>
<evidence type="ECO:0000313" key="1">
    <source>
        <dbReference type="EMBL" id="SJZ96250.1"/>
    </source>
</evidence>
<keyword evidence="2" id="KW-1185">Reference proteome</keyword>
<sequence>MAKKSDKILYDYNIYRIQFEKHDDFIGFLEERKFEEIPLKQDLLKPDSSVSFTLMYCDKDNKDGSQWVKILSSCAEQKLEQDVRVYGAALVCKGVDFCYVISYGNAHFYAGKYCDYNFGVSVAERLIDLESIKAQQNVSHGSKLSKTHFDYIKNAPITYGSGEIPTFIKGESIDPEYWGANITCGISTQFKWEESPLQIGEKLSALDTVCKTKSDISLPRLLPLDEEIYVDKIAELYLKLAEAIRDYDPAKIADYFSVPSFYLLGTKIMQTDFSKYKLSCNHKVQEFDGELSIFSVKQFLDVNGYDIISHIQKINIAVEYSTGQFSALKPITEYMEFICTDKMSNSFCLRNGKWCSFNNAYVERIISSVARIKYVNHIDDDLCFNKTALMDFAKETGIFVDREHQPIEGYFNHRLEEILSATSQHPTTQKFEEGYNFRYEPCDLFTTDTLYFVKIGEPSDFAMAIDQAGVTLQKLRTSNNVIELINNTLVTPLEFVLILVFDKRSSIITQWKDINSLNFLIHLSDLQKDLNLSGITLKVDFCYGAIQI</sequence>
<dbReference type="InterPro" id="IPR026487">
    <property type="entry name" value="CHP04141"/>
</dbReference>